<dbReference type="EC" id="5.2.1.8" evidence="1"/>
<dbReference type="Gene3D" id="1.25.10.10">
    <property type="entry name" value="Leucine-rich Repeat Variant"/>
    <property type="match status" value="2"/>
</dbReference>
<evidence type="ECO:0000256" key="2">
    <source>
        <dbReference type="ARBA" id="ARBA00023110"/>
    </source>
</evidence>
<keyword evidence="3 6" id="KW-0413">Isomerase</keyword>
<dbReference type="PROSITE" id="PS50072">
    <property type="entry name" value="CSA_PPIASE_2"/>
    <property type="match status" value="1"/>
</dbReference>
<name>A0ABV2BWV5_9GAMM</name>
<feature type="domain" description="PPIase cyclophilin-type" evidence="5">
    <location>
        <begin position="444"/>
        <end position="565"/>
    </location>
</feature>
<dbReference type="Pfam" id="PF00160">
    <property type="entry name" value="Pro_isomerase"/>
    <property type="match status" value="1"/>
</dbReference>
<feature type="chain" id="PRO_5045217226" description="peptidylprolyl isomerase" evidence="4">
    <location>
        <begin position="23"/>
        <end position="578"/>
    </location>
</feature>
<dbReference type="Gene3D" id="2.40.100.10">
    <property type="entry name" value="Cyclophilin-like"/>
    <property type="match status" value="1"/>
</dbReference>
<dbReference type="InterPro" id="IPR016024">
    <property type="entry name" value="ARM-type_fold"/>
</dbReference>
<gene>
    <name evidence="6" type="ORF">ABVT43_14920</name>
</gene>
<proteinExistence type="predicted"/>
<dbReference type="SUPFAM" id="SSF48371">
    <property type="entry name" value="ARM repeat"/>
    <property type="match status" value="1"/>
</dbReference>
<evidence type="ECO:0000259" key="5">
    <source>
        <dbReference type="PROSITE" id="PS50072"/>
    </source>
</evidence>
<dbReference type="Proteomes" id="UP001548189">
    <property type="component" value="Unassembled WGS sequence"/>
</dbReference>
<dbReference type="CDD" id="cd00317">
    <property type="entry name" value="cyclophilin"/>
    <property type="match status" value="1"/>
</dbReference>
<dbReference type="InterPro" id="IPR011989">
    <property type="entry name" value="ARM-like"/>
</dbReference>
<sequence length="578" mass="63503">MCTFLNRICLLFFAALANNLLASESPNISFKDIPLDDSTVQQIYNQVDKRDASHEIFQQALAADDLTQQNAALLGLGRIGGKMAIAMVTPFLGADKPSLRKNAAFAIGISADKENAPLLWQQLAKETHPSVKSEIYLALGLLGPDQLVSQLLKQLPKEKNIELQGALFHGLGTAMVFNPQLKDDLSQVDFNSLLDRLAAQPEIANKIGLFINRVPEVAKYLSATKLLSLTKQKLTSQQIMVVARLINKVSENNSAQSQQTNRAFVAWLIEQSDSQDLGVQIAATQGLKNLIDFPQTLIQLGKLQLSHQPQLAHTALQVIAQSKIDSEKVMGLLKQQLKNDNPAMVVEAINGLISRQNKDKMSWIVKLIKHPSDYVKIRLLGALHNKSKTDFKKTIEFFTNDPSEAVANVAKSLLTDNQQEKVTTAVTPKFTEVRKVIDKKIVLSTTAGEITLALLPQAPYTSWHFVQYVNQGLYNGSYFSRVIGNFVAQGGDSIGNGEGSSNTTIREEISFLAHIPMTVGIATLGKDTGTSQFFINTARNLHLDRKYTIFATVIAGQENVYQLTNGAKIIEAKVVEAD</sequence>
<keyword evidence="4" id="KW-0732">Signal</keyword>
<comment type="caution">
    <text evidence="6">The sequence shown here is derived from an EMBL/GenBank/DDBJ whole genome shotgun (WGS) entry which is preliminary data.</text>
</comment>
<dbReference type="PANTHER" id="PTHR45625:SF4">
    <property type="entry name" value="PEPTIDYLPROLYL ISOMERASE DOMAIN AND WD REPEAT-CONTAINING PROTEIN 1"/>
    <property type="match status" value="1"/>
</dbReference>
<dbReference type="Pfam" id="PF13646">
    <property type="entry name" value="HEAT_2"/>
    <property type="match status" value="1"/>
</dbReference>
<dbReference type="InterPro" id="IPR044666">
    <property type="entry name" value="Cyclophilin_A-like"/>
</dbReference>
<dbReference type="InterPro" id="IPR002130">
    <property type="entry name" value="Cyclophilin-type_PPIase_dom"/>
</dbReference>
<evidence type="ECO:0000313" key="7">
    <source>
        <dbReference type="Proteomes" id="UP001548189"/>
    </source>
</evidence>
<protein>
    <recommendedName>
        <fullName evidence="1">peptidylprolyl isomerase</fullName>
        <ecNumber evidence="1">5.2.1.8</ecNumber>
    </recommendedName>
</protein>
<evidence type="ECO:0000313" key="6">
    <source>
        <dbReference type="EMBL" id="MET1256431.1"/>
    </source>
</evidence>
<organism evidence="6 7">
    <name type="scientific">Aliikangiella maris</name>
    <dbReference type="NCBI Taxonomy" id="3162458"/>
    <lineage>
        <taxon>Bacteria</taxon>
        <taxon>Pseudomonadati</taxon>
        <taxon>Pseudomonadota</taxon>
        <taxon>Gammaproteobacteria</taxon>
        <taxon>Oceanospirillales</taxon>
        <taxon>Pleioneaceae</taxon>
        <taxon>Aliikangiella</taxon>
    </lineage>
</organism>
<keyword evidence="2" id="KW-0697">Rotamase</keyword>
<dbReference type="SUPFAM" id="SSF50891">
    <property type="entry name" value="Cyclophilin-like"/>
    <property type="match status" value="1"/>
</dbReference>
<dbReference type="InterPro" id="IPR029000">
    <property type="entry name" value="Cyclophilin-like_dom_sf"/>
</dbReference>
<accession>A0ABV2BWV5</accession>
<reference evidence="6 7" key="1">
    <citation type="submission" date="2024-06" db="EMBL/GenBank/DDBJ databases">
        <authorList>
            <person name="Li F."/>
        </authorList>
    </citation>
    <scope>NUCLEOTIDE SEQUENCE [LARGE SCALE GENOMIC DNA]</scope>
    <source>
        <strain evidence="6 7">GXAS 311</strain>
    </source>
</reference>
<keyword evidence="7" id="KW-1185">Reference proteome</keyword>
<dbReference type="EMBL" id="JBEVCJ010000021">
    <property type="protein sequence ID" value="MET1256431.1"/>
    <property type="molecule type" value="Genomic_DNA"/>
</dbReference>
<evidence type="ECO:0000256" key="4">
    <source>
        <dbReference type="SAM" id="SignalP"/>
    </source>
</evidence>
<evidence type="ECO:0000256" key="1">
    <source>
        <dbReference type="ARBA" id="ARBA00013194"/>
    </source>
</evidence>
<dbReference type="RefSeq" id="WP_353897016.1">
    <property type="nucleotide sequence ID" value="NZ_JBEVCJ010000021.1"/>
</dbReference>
<evidence type="ECO:0000256" key="3">
    <source>
        <dbReference type="ARBA" id="ARBA00023235"/>
    </source>
</evidence>
<feature type="signal peptide" evidence="4">
    <location>
        <begin position="1"/>
        <end position="22"/>
    </location>
</feature>
<dbReference type="GO" id="GO:0003755">
    <property type="term" value="F:peptidyl-prolyl cis-trans isomerase activity"/>
    <property type="evidence" value="ECO:0007669"/>
    <property type="project" value="UniProtKB-EC"/>
</dbReference>
<dbReference type="PANTHER" id="PTHR45625">
    <property type="entry name" value="PEPTIDYL-PROLYL CIS-TRANS ISOMERASE-RELATED"/>
    <property type="match status" value="1"/>
</dbReference>